<sequence>MRARWVTARAYRSNARLVAAAVPAATGQSLAPHALALPVARRCSCLRLMRTPNPGPSAKSDAGRKGTNTSGSDVFWRLCVFSGDGRRKAQKDDMMTAIDCRRNVNDDDDET</sequence>
<protein>
    <submittedName>
        <fullName evidence="2">Uncharacterized protein</fullName>
    </submittedName>
</protein>
<reference evidence="2" key="1">
    <citation type="submission" date="2023-03" db="EMBL/GenBank/DDBJ databases">
        <title>Massive genome expansion in bonnet fungi (Mycena s.s.) driven by repeated elements and novel gene families across ecological guilds.</title>
        <authorList>
            <consortium name="Lawrence Berkeley National Laboratory"/>
            <person name="Harder C.B."/>
            <person name="Miyauchi S."/>
            <person name="Viragh M."/>
            <person name="Kuo A."/>
            <person name="Thoen E."/>
            <person name="Andreopoulos B."/>
            <person name="Lu D."/>
            <person name="Skrede I."/>
            <person name="Drula E."/>
            <person name="Henrissat B."/>
            <person name="Morin E."/>
            <person name="Kohler A."/>
            <person name="Barry K."/>
            <person name="LaButti K."/>
            <person name="Morin E."/>
            <person name="Salamov A."/>
            <person name="Lipzen A."/>
            <person name="Mereny Z."/>
            <person name="Hegedus B."/>
            <person name="Baldrian P."/>
            <person name="Stursova M."/>
            <person name="Weitz H."/>
            <person name="Taylor A."/>
            <person name="Grigoriev I.V."/>
            <person name="Nagy L.G."/>
            <person name="Martin F."/>
            <person name="Kauserud H."/>
        </authorList>
    </citation>
    <scope>NUCLEOTIDE SEQUENCE</scope>
    <source>
        <strain evidence="2">9144</strain>
    </source>
</reference>
<name>A0AAD6YR35_9AGAR</name>
<accession>A0AAD6YR35</accession>
<feature type="region of interest" description="Disordered" evidence="1">
    <location>
        <begin position="50"/>
        <end position="71"/>
    </location>
</feature>
<gene>
    <name evidence="2" type="ORF">GGX14DRAFT_642637</name>
</gene>
<dbReference type="AlphaFoldDB" id="A0AAD6YR35"/>
<dbReference type="Proteomes" id="UP001219525">
    <property type="component" value="Unassembled WGS sequence"/>
</dbReference>
<evidence type="ECO:0000313" key="3">
    <source>
        <dbReference type="Proteomes" id="UP001219525"/>
    </source>
</evidence>
<evidence type="ECO:0000256" key="1">
    <source>
        <dbReference type="SAM" id="MobiDB-lite"/>
    </source>
</evidence>
<dbReference type="EMBL" id="JARJCW010000004">
    <property type="protein sequence ID" value="KAJ7226061.1"/>
    <property type="molecule type" value="Genomic_DNA"/>
</dbReference>
<proteinExistence type="predicted"/>
<evidence type="ECO:0000313" key="2">
    <source>
        <dbReference type="EMBL" id="KAJ7226061.1"/>
    </source>
</evidence>
<organism evidence="2 3">
    <name type="scientific">Mycena pura</name>
    <dbReference type="NCBI Taxonomy" id="153505"/>
    <lineage>
        <taxon>Eukaryota</taxon>
        <taxon>Fungi</taxon>
        <taxon>Dikarya</taxon>
        <taxon>Basidiomycota</taxon>
        <taxon>Agaricomycotina</taxon>
        <taxon>Agaricomycetes</taxon>
        <taxon>Agaricomycetidae</taxon>
        <taxon>Agaricales</taxon>
        <taxon>Marasmiineae</taxon>
        <taxon>Mycenaceae</taxon>
        <taxon>Mycena</taxon>
    </lineage>
</organism>
<comment type="caution">
    <text evidence="2">The sequence shown here is derived from an EMBL/GenBank/DDBJ whole genome shotgun (WGS) entry which is preliminary data.</text>
</comment>
<keyword evidence="3" id="KW-1185">Reference proteome</keyword>